<organism evidence="2 3">
    <name type="scientific">Phellinidium pouzarii</name>
    <dbReference type="NCBI Taxonomy" id="167371"/>
    <lineage>
        <taxon>Eukaryota</taxon>
        <taxon>Fungi</taxon>
        <taxon>Dikarya</taxon>
        <taxon>Basidiomycota</taxon>
        <taxon>Agaricomycotina</taxon>
        <taxon>Agaricomycetes</taxon>
        <taxon>Hymenochaetales</taxon>
        <taxon>Hymenochaetaceae</taxon>
        <taxon>Phellinidium</taxon>
    </lineage>
</organism>
<protein>
    <submittedName>
        <fullName evidence="2">Uncharacterized protein</fullName>
    </submittedName>
</protein>
<dbReference type="EMBL" id="SGPK01000206">
    <property type="protein sequence ID" value="THH06252.1"/>
    <property type="molecule type" value="Genomic_DNA"/>
</dbReference>
<name>A0A4S4L4B3_9AGAM</name>
<evidence type="ECO:0000256" key="1">
    <source>
        <dbReference type="SAM" id="MobiDB-lite"/>
    </source>
</evidence>
<comment type="caution">
    <text evidence="2">The sequence shown here is derived from an EMBL/GenBank/DDBJ whole genome shotgun (WGS) entry which is preliminary data.</text>
</comment>
<feature type="compositionally biased region" description="Polar residues" evidence="1">
    <location>
        <begin position="288"/>
        <end position="303"/>
    </location>
</feature>
<accession>A0A4S4L4B3</accession>
<sequence>MSFFQCVFDENPLSLEVSVKQEPSNFMDCLIPMSDQESCTFESSLFCPELDDMLSIDSSDSSTSSLPTPPGRSLGSTTMCIKREEDNYFAPPNSLYSDFLGQHEEPDFDWPALRKIGRTIRPKLPTPTPTPTPSTASPSKAASSTSQLEPQDQDQGSLPIVSRHRVFSRHIMPCVLPCQPLDDSDWVECSEANDKFKDSAGRVFRVHGWSPPDNNKYPFANICLEDLALSSAANVSILAAPGQEHENEKVQESAPGGEVQALSLLDGKLTYEKAEINGSLDRPARTRSAVSKVSATKPQQTPGSKKKWARRYVAGKPAGRKRRATARSETPTAV</sequence>
<proteinExistence type="predicted"/>
<keyword evidence="3" id="KW-1185">Reference proteome</keyword>
<dbReference type="OrthoDB" id="10671533at2759"/>
<reference evidence="2 3" key="1">
    <citation type="submission" date="2019-02" db="EMBL/GenBank/DDBJ databases">
        <title>Genome sequencing of the rare red list fungi Phellinidium pouzarii.</title>
        <authorList>
            <person name="Buettner E."/>
            <person name="Kellner H."/>
        </authorList>
    </citation>
    <scope>NUCLEOTIDE SEQUENCE [LARGE SCALE GENOMIC DNA]</scope>
    <source>
        <strain evidence="2 3">DSM 108285</strain>
    </source>
</reference>
<dbReference type="Proteomes" id="UP000308199">
    <property type="component" value="Unassembled WGS sequence"/>
</dbReference>
<feature type="region of interest" description="Disordered" evidence="1">
    <location>
        <begin position="119"/>
        <end position="157"/>
    </location>
</feature>
<feature type="compositionally biased region" description="Low complexity" evidence="1">
    <location>
        <begin position="133"/>
        <end position="146"/>
    </location>
</feature>
<gene>
    <name evidence="2" type="ORF">EW145_g4207</name>
</gene>
<feature type="non-terminal residue" evidence="2">
    <location>
        <position position="334"/>
    </location>
</feature>
<evidence type="ECO:0000313" key="2">
    <source>
        <dbReference type="EMBL" id="THH06252.1"/>
    </source>
</evidence>
<dbReference type="AlphaFoldDB" id="A0A4S4L4B3"/>
<feature type="compositionally biased region" description="Polar residues" evidence="1">
    <location>
        <begin position="147"/>
        <end position="156"/>
    </location>
</feature>
<feature type="region of interest" description="Disordered" evidence="1">
    <location>
        <begin position="276"/>
        <end position="334"/>
    </location>
</feature>
<evidence type="ECO:0000313" key="3">
    <source>
        <dbReference type="Proteomes" id="UP000308199"/>
    </source>
</evidence>